<comment type="caution">
    <text evidence="4">The sequence shown here is derived from an EMBL/GenBank/DDBJ whole genome shotgun (WGS) entry which is preliminary data.</text>
</comment>
<evidence type="ECO:0000259" key="3">
    <source>
        <dbReference type="SMART" id="SM00894"/>
    </source>
</evidence>
<dbReference type="Pfam" id="PF05901">
    <property type="entry name" value="Excalibur"/>
    <property type="match status" value="1"/>
</dbReference>
<feature type="region of interest" description="Disordered" evidence="1">
    <location>
        <begin position="175"/>
        <end position="199"/>
    </location>
</feature>
<dbReference type="InterPro" id="IPR029476">
    <property type="entry name" value="DNase_NucA_NucB"/>
</dbReference>
<gene>
    <name evidence="4" type="ORF">PAT3040_00720</name>
</gene>
<proteinExistence type="predicted"/>
<feature type="signal peptide" evidence="2">
    <location>
        <begin position="1"/>
        <end position="22"/>
    </location>
</feature>
<organism evidence="4 5">
    <name type="scientific">Paenibacillus agaridevorans</name>
    <dbReference type="NCBI Taxonomy" id="171404"/>
    <lineage>
        <taxon>Bacteria</taxon>
        <taxon>Bacillati</taxon>
        <taxon>Bacillota</taxon>
        <taxon>Bacilli</taxon>
        <taxon>Bacillales</taxon>
        <taxon>Paenibacillaceae</taxon>
        <taxon>Paenibacillus</taxon>
    </lineage>
</organism>
<protein>
    <recommendedName>
        <fullName evidence="3">Excalibur calcium-binding domain-containing protein</fullName>
    </recommendedName>
</protein>
<dbReference type="Pfam" id="PF14040">
    <property type="entry name" value="DNase_NucA_NucB"/>
    <property type="match status" value="1"/>
</dbReference>
<dbReference type="Proteomes" id="UP000245202">
    <property type="component" value="Unassembled WGS sequence"/>
</dbReference>
<dbReference type="PROSITE" id="PS51257">
    <property type="entry name" value="PROKAR_LIPOPROTEIN"/>
    <property type="match status" value="1"/>
</dbReference>
<dbReference type="EMBL" id="BDQX01000036">
    <property type="protein sequence ID" value="GBG06206.1"/>
    <property type="molecule type" value="Genomic_DNA"/>
</dbReference>
<feature type="compositionally biased region" description="Basic and acidic residues" evidence="1">
    <location>
        <begin position="178"/>
        <end position="193"/>
    </location>
</feature>
<feature type="chain" id="PRO_5039494726" description="Excalibur calcium-binding domain-containing protein" evidence="2">
    <location>
        <begin position="23"/>
        <end position="199"/>
    </location>
</feature>
<evidence type="ECO:0000256" key="1">
    <source>
        <dbReference type="SAM" id="MobiDB-lite"/>
    </source>
</evidence>
<evidence type="ECO:0000256" key="2">
    <source>
        <dbReference type="SAM" id="SignalP"/>
    </source>
</evidence>
<dbReference type="AlphaFoldDB" id="A0A2R5EHY9"/>
<dbReference type="SMART" id="SM00894">
    <property type="entry name" value="Excalibur"/>
    <property type="match status" value="1"/>
</dbReference>
<sequence length="199" mass="21368">MSKNIIVIALLCLLTACSTSTGTNVSQPTEYDIELVFPSDKYPETALHIHGAIEQGFSNICTIDREGAEANRKESLAGIETRTGYDRDEWPMAMCKEGGKGASVAYIDASDNRGAGSWVGNQLSEYANGTKVLFVVDKPSKLFPEPETAEQSQEPQPTKETYYANCTAVKAAGAAPLHKGDPGYRPQLDRDGDGVACEG</sequence>
<keyword evidence="5" id="KW-1185">Reference proteome</keyword>
<reference evidence="4 5" key="1">
    <citation type="submission" date="2017-08" db="EMBL/GenBank/DDBJ databases">
        <title>Substantial Increase in Enzyme Production by Combined Drug-Resistance Mutations in Paenibacillus agaridevorans.</title>
        <authorList>
            <person name="Tanaka Y."/>
            <person name="Funane K."/>
            <person name="Hosaka T."/>
            <person name="Shiwa Y."/>
            <person name="Fujita N."/>
            <person name="Miyazaki T."/>
            <person name="Yoshikawa H."/>
            <person name="Murakami K."/>
            <person name="Kasahara K."/>
            <person name="Inaoka T."/>
            <person name="Hiraga Y."/>
            <person name="Ochi K."/>
        </authorList>
    </citation>
    <scope>NUCLEOTIDE SEQUENCE [LARGE SCALE GENOMIC DNA]</scope>
    <source>
        <strain evidence="4 5">T-3040</strain>
    </source>
</reference>
<evidence type="ECO:0000313" key="4">
    <source>
        <dbReference type="EMBL" id="GBG06206.1"/>
    </source>
</evidence>
<name>A0A2R5EHY9_9BACL</name>
<accession>A0A2R5EHY9</accession>
<keyword evidence="2" id="KW-0732">Signal</keyword>
<evidence type="ECO:0000313" key="5">
    <source>
        <dbReference type="Proteomes" id="UP000245202"/>
    </source>
</evidence>
<dbReference type="InterPro" id="IPR008613">
    <property type="entry name" value="Excalibur_Ca-bd_domain"/>
</dbReference>
<feature type="domain" description="Excalibur calcium-binding" evidence="3">
    <location>
        <begin position="162"/>
        <end position="198"/>
    </location>
</feature>